<dbReference type="Proteomes" id="UP000566819">
    <property type="component" value="Unassembled WGS sequence"/>
</dbReference>
<reference evidence="1 2" key="1">
    <citation type="submission" date="2020-03" db="EMBL/GenBank/DDBJ databases">
        <title>Draft Genome Sequence of Cudoniella acicularis.</title>
        <authorList>
            <person name="Buettner E."/>
            <person name="Kellner H."/>
        </authorList>
    </citation>
    <scope>NUCLEOTIDE SEQUENCE [LARGE SCALE GENOMIC DNA]</scope>
    <source>
        <strain evidence="1 2">DSM 108380</strain>
    </source>
</reference>
<dbReference type="Gene3D" id="3.40.50.1820">
    <property type="entry name" value="alpha/beta hydrolase"/>
    <property type="match status" value="1"/>
</dbReference>
<proteinExistence type="predicted"/>
<organism evidence="1 2">
    <name type="scientific">Cudoniella acicularis</name>
    <dbReference type="NCBI Taxonomy" id="354080"/>
    <lineage>
        <taxon>Eukaryota</taxon>
        <taxon>Fungi</taxon>
        <taxon>Dikarya</taxon>
        <taxon>Ascomycota</taxon>
        <taxon>Pezizomycotina</taxon>
        <taxon>Leotiomycetes</taxon>
        <taxon>Helotiales</taxon>
        <taxon>Tricladiaceae</taxon>
        <taxon>Cudoniella</taxon>
    </lineage>
</organism>
<accession>A0A8H4RB18</accession>
<name>A0A8H4RB18_9HELO</name>
<evidence type="ECO:0000313" key="2">
    <source>
        <dbReference type="Proteomes" id="UP000566819"/>
    </source>
</evidence>
<dbReference type="OrthoDB" id="2334691at2759"/>
<dbReference type="AlphaFoldDB" id="A0A8H4RB18"/>
<protein>
    <submittedName>
        <fullName evidence="1">Uncharacterized protein</fullName>
    </submittedName>
</protein>
<evidence type="ECO:0000313" key="1">
    <source>
        <dbReference type="EMBL" id="KAF4626824.1"/>
    </source>
</evidence>
<comment type="caution">
    <text evidence="1">The sequence shown here is derived from an EMBL/GenBank/DDBJ whole genome shotgun (WGS) entry which is preliminary data.</text>
</comment>
<dbReference type="SUPFAM" id="SSF53474">
    <property type="entry name" value="alpha/beta-Hydrolases"/>
    <property type="match status" value="1"/>
</dbReference>
<dbReference type="EMBL" id="JAAMPI010001077">
    <property type="protein sequence ID" value="KAF4626824.1"/>
    <property type="molecule type" value="Genomic_DNA"/>
</dbReference>
<sequence>MDHSTIHSTADVPPQFLKSAFLVGHVPLKALASDPRVSYSLYIPPEHYNPNPASPSQTTPLLPLLVVIHGNDRNIWKSLDRLVSFSHTHHCAILAPLFPAGLDGPEDLDSFKLLSSRTLRSDLAVLSMLEEIRLRYLGIITEKVFLMGFSGGGQLVHRFLYLYPERLYAVSIGAPGRVTGLDDSLPWPRGTKDTQEKFGVIVEPDKIRAVKAILLVVGSDDNVVHGGEEFWAWLGERRKKTPENAVSGTLTTPTMGRLDTLMKLQEAWRLKGIETKLEIVPGVAHKSEGVLSVVLDFFGPLLLEKNPNTEL</sequence>
<dbReference type="InterPro" id="IPR029058">
    <property type="entry name" value="AB_hydrolase_fold"/>
</dbReference>
<keyword evidence="2" id="KW-1185">Reference proteome</keyword>
<gene>
    <name evidence="1" type="ORF">G7Y89_g11332</name>
</gene>